<comment type="caution">
    <text evidence="3">The sequence shown here is derived from an EMBL/GenBank/DDBJ whole genome shotgun (WGS) entry which is preliminary data.</text>
</comment>
<accession>A0A4R3HTK4</accession>
<dbReference type="RefSeq" id="WP_132259483.1">
    <property type="nucleotide sequence ID" value="NZ_SLZQ01000009.1"/>
</dbReference>
<proteinExistence type="predicted"/>
<evidence type="ECO:0000256" key="1">
    <source>
        <dbReference type="SAM" id="MobiDB-lite"/>
    </source>
</evidence>
<evidence type="ECO:0000259" key="2">
    <source>
        <dbReference type="Pfam" id="PF06890"/>
    </source>
</evidence>
<gene>
    <name evidence="3" type="ORF">EDC30_109102</name>
</gene>
<evidence type="ECO:0000313" key="3">
    <source>
        <dbReference type="EMBL" id="TCS35803.1"/>
    </source>
</evidence>
<dbReference type="InterPro" id="IPR014462">
    <property type="entry name" value="Phage_Mu_Gp45"/>
</dbReference>
<protein>
    <submittedName>
        <fullName evidence="3">Phage baseplate assembly protein V</fullName>
    </submittedName>
</protein>
<name>A0A4R3HTK4_PAULE</name>
<dbReference type="EMBL" id="SLZQ01000009">
    <property type="protein sequence ID" value="TCS35803.1"/>
    <property type="molecule type" value="Genomic_DNA"/>
</dbReference>
<dbReference type="OrthoDB" id="9802994at2"/>
<dbReference type="Proteomes" id="UP000295382">
    <property type="component" value="Unassembled WGS sequence"/>
</dbReference>
<dbReference type="Pfam" id="PF06890">
    <property type="entry name" value="Phage_Mu_Gp45"/>
    <property type="match status" value="1"/>
</dbReference>
<dbReference type="InterPro" id="IPR013046">
    <property type="entry name" value="GpV/Gp45"/>
</dbReference>
<feature type="domain" description="Bacteriophage Mu Gp45 N-terminal" evidence="2">
    <location>
        <begin position="22"/>
        <end position="86"/>
    </location>
</feature>
<feature type="region of interest" description="Disordered" evidence="1">
    <location>
        <begin position="163"/>
        <end position="183"/>
    </location>
</feature>
<dbReference type="PIRSF" id="PIRSF012337">
    <property type="entry name" value="gp45"/>
    <property type="match status" value="1"/>
</dbReference>
<keyword evidence="4" id="KW-1185">Reference proteome</keyword>
<dbReference type="AlphaFoldDB" id="A0A4R3HTK4"/>
<reference evidence="3 4" key="1">
    <citation type="submission" date="2019-03" db="EMBL/GenBank/DDBJ databases">
        <title>Genomic Encyclopedia of Type Strains, Phase IV (KMG-IV): sequencing the most valuable type-strain genomes for metagenomic binning, comparative biology and taxonomic classification.</title>
        <authorList>
            <person name="Goeker M."/>
        </authorList>
    </citation>
    <scope>NUCLEOTIDE SEQUENCE [LARGE SCALE GENOMIC DNA]</scope>
    <source>
        <strain evidence="3 4">DSM 7445</strain>
    </source>
</reference>
<organism evidence="3 4">
    <name type="scientific">Paucimonas lemoignei</name>
    <name type="common">Pseudomonas lemoignei</name>
    <dbReference type="NCBI Taxonomy" id="29443"/>
    <lineage>
        <taxon>Bacteria</taxon>
        <taxon>Pseudomonadati</taxon>
        <taxon>Pseudomonadota</taxon>
        <taxon>Betaproteobacteria</taxon>
        <taxon>Burkholderiales</taxon>
        <taxon>Burkholderiaceae</taxon>
        <taxon>Paucimonas</taxon>
    </lineage>
</organism>
<sequence length="183" mass="20547">MMEELGRALQPLRRQLRLLASRAVLKLMKDAVSVQVKALDGEPKDDAELFQQYGFRSRPLAGAEGIMLALGGTRDHTVILCMDDRRYQVDLLKNGEVAMYTDEEDYFVLKRGRIAELNTKTFVVKASEKVRFETPMVENTGEIKDKCDSGGVTMADMRTKHNAHDHNETNVAGGKTSKPNQVF</sequence>
<dbReference type="NCBIfam" id="TIGR01644">
    <property type="entry name" value="phage_P2_V"/>
    <property type="match status" value="1"/>
</dbReference>
<evidence type="ECO:0000313" key="4">
    <source>
        <dbReference type="Proteomes" id="UP000295382"/>
    </source>
</evidence>
<dbReference type="InterPro" id="IPR053861">
    <property type="entry name" value="Phage_Mu_Gp45_N"/>
</dbReference>